<keyword evidence="2" id="KW-1185">Reference proteome</keyword>
<sequence>MTTTTPKFQKTKLNSALHRQIKKTKVKQKKVLTLVWLQYLLAMQKLAIEAQNKAKEEKKNIIHNDHIRAVSKKVLQSCKG</sequence>
<dbReference type="InterPro" id="IPR009072">
    <property type="entry name" value="Histone-fold"/>
</dbReference>
<gene>
    <name evidence="1" type="ORF">MGAL_10B060841</name>
</gene>
<dbReference type="Proteomes" id="UP000596742">
    <property type="component" value="Unassembled WGS sequence"/>
</dbReference>
<dbReference type="EMBL" id="UYJE01006106">
    <property type="protein sequence ID" value="VDI42991.1"/>
    <property type="molecule type" value="Genomic_DNA"/>
</dbReference>
<dbReference type="GO" id="GO:0046982">
    <property type="term" value="F:protein heterodimerization activity"/>
    <property type="evidence" value="ECO:0007669"/>
    <property type="project" value="InterPro"/>
</dbReference>
<comment type="caution">
    <text evidence="1">The sequence shown here is derived from an EMBL/GenBank/DDBJ whole genome shotgun (WGS) entry which is preliminary data.</text>
</comment>
<dbReference type="GO" id="GO:0003677">
    <property type="term" value="F:DNA binding"/>
    <property type="evidence" value="ECO:0007669"/>
    <property type="project" value="InterPro"/>
</dbReference>
<dbReference type="AlphaFoldDB" id="A0A8B6F126"/>
<evidence type="ECO:0000313" key="1">
    <source>
        <dbReference type="EMBL" id="VDI42991.1"/>
    </source>
</evidence>
<organism evidence="1 2">
    <name type="scientific">Mytilus galloprovincialis</name>
    <name type="common">Mediterranean mussel</name>
    <dbReference type="NCBI Taxonomy" id="29158"/>
    <lineage>
        <taxon>Eukaryota</taxon>
        <taxon>Metazoa</taxon>
        <taxon>Spiralia</taxon>
        <taxon>Lophotrochozoa</taxon>
        <taxon>Mollusca</taxon>
        <taxon>Bivalvia</taxon>
        <taxon>Autobranchia</taxon>
        <taxon>Pteriomorphia</taxon>
        <taxon>Mytilida</taxon>
        <taxon>Mytiloidea</taxon>
        <taxon>Mytilidae</taxon>
        <taxon>Mytilinae</taxon>
        <taxon>Mytilus</taxon>
    </lineage>
</organism>
<dbReference type="InterPro" id="IPR028847">
    <property type="entry name" value="CENP-W"/>
</dbReference>
<protein>
    <recommendedName>
        <fullName evidence="3">Centromere protein W</fullName>
    </recommendedName>
</protein>
<evidence type="ECO:0008006" key="3">
    <source>
        <dbReference type="Google" id="ProtNLM"/>
    </source>
</evidence>
<dbReference type="GO" id="GO:0051382">
    <property type="term" value="P:kinetochore assembly"/>
    <property type="evidence" value="ECO:0007669"/>
    <property type="project" value="InterPro"/>
</dbReference>
<name>A0A8B6F126_MYTGA</name>
<dbReference type="Pfam" id="PF15510">
    <property type="entry name" value="CENP-W"/>
    <property type="match status" value="1"/>
</dbReference>
<accession>A0A8B6F126</accession>
<dbReference type="GO" id="GO:0000278">
    <property type="term" value="P:mitotic cell cycle"/>
    <property type="evidence" value="ECO:0007669"/>
    <property type="project" value="InterPro"/>
</dbReference>
<proteinExistence type="predicted"/>
<evidence type="ECO:0000313" key="2">
    <source>
        <dbReference type="Proteomes" id="UP000596742"/>
    </source>
</evidence>
<dbReference type="Gene3D" id="1.10.20.10">
    <property type="entry name" value="Histone, subunit A"/>
    <property type="match status" value="1"/>
</dbReference>
<reference evidence="1" key="1">
    <citation type="submission" date="2018-11" db="EMBL/GenBank/DDBJ databases">
        <authorList>
            <person name="Alioto T."/>
            <person name="Alioto T."/>
        </authorList>
    </citation>
    <scope>NUCLEOTIDE SEQUENCE</scope>
</reference>